<dbReference type="InterPro" id="IPR001300">
    <property type="entry name" value="Peptidase_C2_calpain_cat"/>
</dbReference>
<dbReference type="GeneID" id="8851247"/>
<feature type="region of interest" description="Disordered" evidence="2">
    <location>
        <begin position="58"/>
        <end position="89"/>
    </location>
</feature>
<feature type="region of interest" description="Disordered" evidence="2">
    <location>
        <begin position="988"/>
        <end position="1021"/>
    </location>
</feature>
<gene>
    <name evidence="4" type="ORF">NAEGRDRAFT_50947</name>
</gene>
<accession>D2VN93</accession>
<evidence type="ECO:0000256" key="2">
    <source>
        <dbReference type="SAM" id="MobiDB-lite"/>
    </source>
</evidence>
<dbReference type="EMBL" id="GG738884">
    <property type="protein sequence ID" value="EFC41703.1"/>
    <property type="molecule type" value="Genomic_DNA"/>
</dbReference>
<dbReference type="PANTHER" id="PTHR46298">
    <property type="entry name" value="ANDROGLOBIN"/>
    <property type="match status" value="1"/>
</dbReference>
<dbReference type="Pfam" id="PF00648">
    <property type="entry name" value="Peptidase_C2"/>
    <property type="match status" value="1"/>
</dbReference>
<dbReference type="InterPro" id="IPR038765">
    <property type="entry name" value="Papain-like_cys_pep_sf"/>
</dbReference>
<feature type="compositionally biased region" description="Basic and acidic residues" evidence="2">
    <location>
        <begin position="810"/>
        <end position="820"/>
    </location>
</feature>
<dbReference type="RefSeq" id="XP_002674447.1">
    <property type="nucleotide sequence ID" value="XM_002674401.1"/>
</dbReference>
<evidence type="ECO:0000259" key="3">
    <source>
        <dbReference type="PROSITE" id="PS50203"/>
    </source>
</evidence>
<dbReference type="PANTHER" id="PTHR46298:SF1">
    <property type="entry name" value="ANDROGLOBIN"/>
    <property type="match status" value="1"/>
</dbReference>
<evidence type="ECO:0000256" key="1">
    <source>
        <dbReference type="PROSITE-ProRule" id="PRU00239"/>
    </source>
</evidence>
<dbReference type="GO" id="GO:0006508">
    <property type="term" value="P:proteolysis"/>
    <property type="evidence" value="ECO:0007669"/>
    <property type="project" value="InterPro"/>
</dbReference>
<evidence type="ECO:0000313" key="4">
    <source>
        <dbReference type="EMBL" id="EFC41703.1"/>
    </source>
</evidence>
<protein>
    <submittedName>
        <fullName evidence="4">Predicted protein</fullName>
    </submittedName>
</protein>
<dbReference type="KEGG" id="ngr:NAEGRDRAFT_50947"/>
<dbReference type="InParanoid" id="D2VN93"/>
<feature type="compositionally biased region" description="Polar residues" evidence="2">
    <location>
        <begin position="68"/>
        <end position="78"/>
    </location>
</feature>
<evidence type="ECO:0000313" key="5">
    <source>
        <dbReference type="Proteomes" id="UP000006671"/>
    </source>
</evidence>
<feature type="region of interest" description="Disordered" evidence="2">
    <location>
        <begin position="144"/>
        <end position="166"/>
    </location>
</feature>
<feature type="domain" description="Calpain catalytic" evidence="3">
    <location>
        <begin position="127"/>
        <end position="474"/>
    </location>
</feature>
<feature type="compositionally biased region" description="Basic and acidic residues" evidence="2">
    <location>
        <begin position="155"/>
        <end position="166"/>
    </location>
</feature>
<proteinExistence type="predicted"/>
<sequence>MSKSPSLSKKAPSKGGKKNDKVEITLLSDTIYSSSEYEEKVFPEWNEEVLKQLMERDKQLLGDPEEVSAQTNKRPPSNSKKKGSTTEDAFKDVIAKDSSEIVFNEKCSEFSSQVKEWKSIKSKWEPRISRDLFPAHPYYERIKAKEPPKSSVPETKSKTKKVEEKEPVPVQQELTLDCDEEEIVVEDFEKYTKVLDISNKGGWTKAFVSALYQIEECKEMIPFGSYLWERIWPKRPGSDVLPDISPWGRYYIKLRYKGKERIVIVDDKLPHDANGKIMFPISPYDEFWPSIILKGIIALSNGEEHLAFTDPLWCFSCLFSDFSMQPVSCESILDVISPLTLSLQSHKEWKSTFSLVKYLCRAPMDCDQTKRKLMFLKCKKDVDIESQGLKKDNLFRIEDISVFKGHTLLRIISNDVAWGGKYSYKNSSIWTADFEIEIGFCYQDRRIEKRMKDFWIDLEELQDYFDCVYVAHEITQFKTVAFLGKHVTTTSPIVFYVTETSRLFVRVMGIKDEVKPKVSIQKASNWKKLTPSKLIYDFTISGFDSILPVTLPCKDDFDIFEIRFTNIENQYVEFISEKPLTFGKQEDIYTTKLSQSIQRTGALSSPTHKNNEWKVWSIDLEATTYSLETISENDVFDLDVAKSLSLQALPLQGRYFTNQERELFRYRVDSGEKANLGFRLLLSESIPIKLSVFKVENDSTTSLLEFQTFDNESEIVVSNLVVFPSTKTLAIGYLLVCAIDEDTSLRYLESRLENAGIEFQKYLKERANNTSLTDLKLEDERPVVVDTKIAKKDAKKPASAKKPAATTQKAKKEPPKIPTKQDKPVLLASQYVEGCENSSASTLFYSMDMFSTTPNIIFQEVNLKKQKIDQMTEEWETTTAQHADKGKAAREKYIKQNLARILSQKEHSPRAELKIEKREESPSDRKDREAKEKEENEKLIAQIKEKRAERSKSFEKLVNEITEQKLQTLATSMKESFVENQKQIIALKEQTLEEEKKKEIDRMNEEKNKKSLPNTARKPAK</sequence>
<feature type="region of interest" description="Disordered" evidence="2">
    <location>
        <begin position="1"/>
        <end position="20"/>
    </location>
</feature>
<organism evidence="5">
    <name type="scientific">Naegleria gruberi</name>
    <name type="common">Amoeba</name>
    <dbReference type="NCBI Taxonomy" id="5762"/>
    <lineage>
        <taxon>Eukaryota</taxon>
        <taxon>Discoba</taxon>
        <taxon>Heterolobosea</taxon>
        <taxon>Tetramitia</taxon>
        <taxon>Eutetramitia</taxon>
        <taxon>Vahlkampfiidae</taxon>
        <taxon>Naegleria</taxon>
    </lineage>
</organism>
<dbReference type="STRING" id="5762.D2VN93"/>
<keyword evidence="5" id="KW-1185">Reference proteome</keyword>
<dbReference type="VEuPathDB" id="AmoebaDB:NAEGRDRAFT_50947"/>
<dbReference type="eggNOG" id="KOG0045">
    <property type="taxonomic scope" value="Eukaryota"/>
</dbReference>
<dbReference type="PROSITE" id="PS50203">
    <property type="entry name" value="CALPAIN_CAT"/>
    <property type="match status" value="1"/>
</dbReference>
<dbReference type="Proteomes" id="UP000006671">
    <property type="component" value="Unassembled WGS sequence"/>
</dbReference>
<dbReference type="OrthoDB" id="9374162at2759"/>
<dbReference type="OMA" id="CYQDRRI"/>
<feature type="compositionally biased region" description="Low complexity" evidence="2">
    <location>
        <begin position="1"/>
        <end position="10"/>
    </location>
</feature>
<dbReference type="AlphaFoldDB" id="D2VN93"/>
<reference evidence="4 5" key="1">
    <citation type="journal article" date="2010" name="Cell">
        <title>The genome of Naegleria gruberi illuminates early eukaryotic versatility.</title>
        <authorList>
            <person name="Fritz-Laylin L.K."/>
            <person name="Prochnik S.E."/>
            <person name="Ginger M.L."/>
            <person name="Dacks J.B."/>
            <person name="Carpenter M.L."/>
            <person name="Field M.C."/>
            <person name="Kuo A."/>
            <person name="Paredez A."/>
            <person name="Chapman J."/>
            <person name="Pham J."/>
            <person name="Shu S."/>
            <person name="Neupane R."/>
            <person name="Cipriano M."/>
            <person name="Mancuso J."/>
            <person name="Tu H."/>
            <person name="Salamov A."/>
            <person name="Lindquist E."/>
            <person name="Shapiro H."/>
            <person name="Lucas S."/>
            <person name="Grigoriev I.V."/>
            <person name="Cande W.Z."/>
            <person name="Fulton C."/>
            <person name="Rokhsar D.S."/>
            <person name="Dawson S.C."/>
        </authorList>
    </citation>
    <scope>NUCLEOTIDE SEQUENCE [LARGE SCALE GENOMIC DNA]</scope>
    <source>
        <strain evidence="4 5">NEG-M</strain>
    </source>
</reference>
<name>D2VN93_NAEGR</name>
<comment type="caution">
    <text evidence="1">Lacks conserved residue(s) required for the propagation of feature annotation.</text>
</comment>
<dbReference type="GO" id="GO:0004198">
    <property type="term" value="F:calcium-dependent cysteine-type endopeptidase activity"/>
    <property type="evidence" value="ECO:0007669"/>
    <property type="project" value="InterPro"/>
</dbReference>
<feature type="region of interest" description="Disordered" evidence="2">
    <location>
        <begin position="791"/>
        <end position="820"/>
    </location>
</feature>
<feature type="compositionally biased region" description="Basic and acidic residues" evidence="2">
    <location>
        <begin position="990"/>
        <end position="1009"/>
    </location>
</feature>
<dbReference type="InterPro" id="IPR053033">
    <property type="entry name" value="Androglobin-like"/>
</dbReference>
<dbReference type="SUPFAM" id="SSF54001">
    <property type="entry name" value="Cysteine proteinases"/>
    <property type="match status" value="1"/>
</dbReference>
<feature type="region of interest" description="Disordered" evidence="2">
    <location>
        <begin position="904"/>
        <end position="938"/>
    </location>
</feature>